<dbReference type="HOGENOM" id="CLU_603078_0_0_1"/>
<evidence type="ECO:0000256" key="9">
    <source>
        <dbReference type="ARBA" id="ARBA00023136"/>
    </source>
</evidence>
<evidence type="ECO:0000256" key="1">
    <source>
        <dbReference type="ARBA" id="ARBA00004323"/>
    </source>
</evidence>
<keyword evidence="11" id="KW-0175">Coiled coil</keyword>
<organism evidence="12 13">
    <name type="scientific">Daphnia pulex</name>
    <name type="common">Water flea</name>
    <dbReference type="NCBI Taxonomy" id="6669"/>
    <lineage>
        <taxon>Eukaryota</taxon>
        <taxon>Metazoa</taxon>
        <taxon>Ecdysozoa</taxon>
        <taxon>Arthropoda</taxon>
        <taxon>Crustacea</taxon>
        <taxon>Branchiopoda</taxon>
        <taxon>Diplostraca</taxon>
        <taxon>Cladocera</taxon>
        <taxon>Anomopoda</taxon>
        <taxon>Daphniidae</taxon>
        <taxon>Daphnia</taxon>
    </lineage>
</organism>
<evidence type="ECO:0000256" key="6">
    <source>
        <dbReference type="ARBA" id="ARBA00022968"/>
    </source>
</evidence>
<dbReference type="PANTHER" id="PTHR11214:SF334">
    <property type="entry name" value="HEXOSYLTRANSFERASE"/>
    <property type="match status" value="1"/>
</dbReference>
<evidence type="ECO:0000256" key="11">
    <source>
        <dbReference type="SAM" id="Coils"/>
    </source>
</evidence>
<sequence>MTYPRTVRYSTLVRFIFPVALVSLLVVIFAVVVIDLVFTMSLGLNGRGEPQLMPAATEERIKTLMLAKQVLEANTHQYRADKSREISETTKFLREENDKLNKKVHELLDRRKEMSKAEKNAFENELTVNRKLFDYLVASLRDTPYPGVDDYTRYTVARLGLAPLVGVEPLIPEFGPVINDVLSFKYPISIPPCQDHVITGAGRTVFVAVISTAENSDNRKIIRQKWKSNLEEVHQEGLVIVGGFAFILGLTEDKETQSSIEEEAKTYEDIIQIGIPNLYGNSPLLKRIAVLNWVNNQCGEIDFVVKVDDNVDVNVLNLAQFVHSHHHNSNKSVFGVGKYRLGRPDRGGNFCNVISFSFFDEFELIDFFSILLLANFSKDEKWKMAVEEWPWKQYPPHILGDVLVLITGNSIRPLLAACQTTPIMPVENVYFYGICAEKAGIENHNYTGPIRGYF</sequence>
<dbReference type="Gene3D" id="3.90.550.50">
    <property type="match status" value="1"/>
</dbReference>
<evidence type="ECO:0000256" key="3">
    <source>
        <dbReference type="ARBA" id="ARBA00022676"/>
    </source>
</evidence>
<dbReference type="OrthoDB" id="10332038at2759"/>
<dbReference type="KEGG" id="dpx:DAPPUDRAFT_227874"/>
<keyword evidence="7 10" id="KW-1133">Transmembrane helix</keyword>
<evidence type="ECO:0000256" key="7">
    <source>
        <dbReference type="ARBA" id="ARBA00022989"/>
    </source>
</evidence>
<evidence type="ECO:0000313" key="13">
    <source>
        <dbReference type="Proteomes" id="UP000000305"/>
    </source>
</evidence>
<evidence type="ECO:0000256" key="2">
    <source>
        <dbReference type="ARBA" id="ARBA00008661"/>
    </source>
</evidence>
<comment type="similarity">
    <text evidence="2 10">Belongs to the glycosyltransferase 31 family.</text>
</comment>
<dbReference type="EC" id="2.4.1.-" evidence="10"/>
<dbReference type="InParanoid" id="E9H9R7"/>
<keyword evidence="13" id="KW-1185">Reference proteome</keyword>
<comment type="subcellular location">
    <subcellularLocation>
        <location evidence="1 10">Golgi apparatus membrane</location>
        <topology evidence="1 10">Single-pass type II membrane protein</topology>
    </subcellularLocation>
</comment>
<name>E9H9R7_DAPPU</name>
<keyword evidence="4" id="KW-0808">Transferase</keyword>
<dbReference type="GO" id="GO:0016758">
    <property type="term" value="F:hexosyltransferase activity"/>
    <property type="evidence" value="ECO:0007669"/>
    <property type="project" value="InterPro"/>
</dbReference>
<evidence type="ECO:0000256" key="10">
    <source>
        <dbReference type="RuleBase" id="RU363063"/>
    </source>
</evidence>
<dbReference type="eggNOG" id="KOG2287">
    <property type="taxonomic scope" value="Eukaryota"/>
</dbReference>
<evidence type="ECO:0000313" key="12">
    <source>
        <dbReference type="EMBL" id="EFX71448.1"/>
    </source>
</evidence>
<gene>
    <name evidence="12" type="ORF">DAPPUDRAFT_227874</name>
</gene>
<dbReference type="PANTHER" id="PTHR11214">
    <property type="entry name" value="BETA-1,3-N-ACETYLGLUCOSAMINYLTRANSFERASE"/>
    <property type="match status" value="1"/>
</dbReference>
<keyword evidence="9 10" id="KW-0472">Membrane</keyword>
<dbReference type="PhylomeDB" id="E9H9R7"/>
<keyword evidence="8 10" id="KW-0333">Golgi apparatus</keyword>
<dbReference type="GO" id="GO:0000139">
    <property type="term" value="C:Golgi membrane"/>
    <property type="evidence" value="ECO:0000318"/>
    <property type="project" value="GO_Central"/>
</dbReference>
<dbReference type="Pfam" id="PF01762">
    <property type="entry name" value="Galactosyl_T"/>
    <property type="match status" value="2"/>
</dbReference>
<feature type="coiled-coil region" evidence="11">
    <location>
        <begin position="90"/>
        <end position="125"/>
    </location>
</feature>
<dbReference type="InterPro" id="IPR002659">
    <property type="entry name" value="Glyco_trans_31"/>
</dbReference>
<evidence type="ECO:0000256" key="8">
    <source>
        <dbReference type="ARBA" id="ARBA00023034"/>
    </source>
</evidence>
<feature type="transmembrane region" description="Helical" evidence="10">
    <location>
        <begin position="15"/>
        <end position="38"/>
    </location>
</feature>
<keyword evidence="6 10" id="KW-0735">Signal-anchor</keyword>
<keyword evidence="3 10" id="KW-0328">Glycosyltransferase</keyword>
<reference evidence="12 13" key="1">
    <citation type="journal article" date="2011" name="Science">
        <title>The ecoresponsive genome of Daphnia pulex.</title>
        <authorList>
            <person name="Colbourne J.K."/>
            <person name="Pfrender M.E."/>
            <person name="Gilbert D."/>
            <person name="Thomas W.K."/>
            <person name="Tucker A."/>
            <person name="Oakley T.H."/>
            <person name="Tokishita S."/>
            <person name="Aerts A."/>
            <person name="Arnold G.J."/>
            <person name="Basu M.K."/>
            <person name="Bauer D.J."/>
            <person name="Caceres C.E."/>
            <person name="Carmel L."/>
            <person name="Casola C."/>
            <person name="Choi J.H."/>
            <person name="Detter J.C."/>
            <person name="Dong Q."/>
            <person name="Dusheyko S."/>
            <person name="Eads B.D."/>
            <person name="Frohlich T."/>
            <person name="Geiler-Samerotte K.A."/>
            <person name="Gerlach D."/>
            <person name="Hatcher P."/>
            <person name="Jogdeo S."/>
            <person name="Krijgsveld J."/>
            <person name="Kriventseva E.V."/>
            <person name="Kultz D."/>
            <person name="Laforsch C."/>
            <person name="Lindquist E."/>
            <person name="Lopez J."/>
            <person name="Manak J.R."/>
            <person name="Muller J."/>
            <person name="Pangilinan J."/>
            <person name="Patwardhan R.P."/>
            <person name="Pitluck S."/>
            <person name="Pritham E.J."/>
            <person name="Rechtsteiner A."/>
            <person name="Rho M."/>
            <person name="Rogozin I.B."/>
            <person name="Sakarya O."/>
            <person name="Salamov A."/>
            <person name="Schaack S."/>
            <person name="Shapiro H."/>
            <person name="Shiga Y."/>
            <person name="Skalitzky C."/>
            <person name="Smith Z."/>
            <person name="Souvorov A."/>
            <person name="Sung W."/>
            <person name="Tang Z."/>
            <person name="Tsuchiya D."/>
            <person name="Tu H."/>
            <person name="Vos H."/>
            <person name="Wang M."/>
            <person name="Wolf Y.I."/>
            <person name="Yamagata H."/>
            <person name="Yamada T."/>
            <person name="Ye Y."/>
            <person name="Shaw J.R."/>
            <person name="Andrews J."/>
            <person name="Crease T.J."/>
            <person name="Tang H."/>
            <person name="Lucas S.M."/>
            <person name="Robertson H.M."/>
            <person name="Bork P."/>
            <person name="Koonin E.V."/>
            <person name="Zdobnov E.M."/>
            <person name="Grigoriev I.V."/>
            <person name="Lynch M."/>
            <person name="Boore J.L."/>
        </authorList>
    </citation>
    <scope>NUCLEOTIDE SEQUENCE [LARGE SCALE GENOMIC DNA]</scope>
</reference>
<protein>
    <recommendedName>
        <fullName evidence="10">Hexosyltransferase</fullName>
        <ecNumber evidence="10">2.4.1.-</ecNumber>
    </recommendedName>
</protein>
<keyword evidence="5 10" id="KW-0812">Transmembrane</keyword>
<dbReference type="AlphaFoldDB" id="E9H9R7"/>
<dbReference type="Proteomes" id="UP000000305">
    <property type="component" value="Unassembled WGS sequence"/>
</dbReference>
<evidence type="ECO:0000256" key="5">
    <source>
        <dbReference type="ARBA" id="ARBA00022692"/>
    </source>
</evidence>
<accession>E9H9R7</accession>
<proteinExistence type="inferred from homology"/>
<dbReference type="FunFam" id="3.90.550.50:FF:000112">
    <property type="entry name" value="Hexosyltransferase"/>
    <property type="match status" value="1"/>
</dbReference>
<evidence type="ECO:0000256" key="4">
    <source>
        <dbReference type="ARBA" id="ARBA00022679"/>
    </source>
</evidence>
<dbReference type="GO" id="GO:0016757">
    <property type="term" value="F:glycosyltransferase activity"/>
    <property type="evidence" value="ECO:0000318"/>
    <property type="project" value="GO_Central"/>
</dbReference>
<dbReference type="EMBL" id="GL732609">
    <property type="protein sequence ID" value="EFX71448.1"/>
    <property type="molecule type" value="Genomic_DNA"/>
</dbReference>
<dbReference type="GO" id="GO:0006493">
    <property type="term" value="P:protein O-linked glycosylation"/>
    <property type="evidence" value="ECO:0000318"/>
    <property type="project" value="GO_Central"/>
</dbReference>